<sequence length="183" mass="21356">MSECEHASECENVDKSCRRCFNYNMFRPKKEVRRLGQRSGAKKSDKEGMAFEERGTKKYNQAIRQAKDVARRQFASGALYHSLGDMITEEDLTAALAEFKERGTLSKSGEKQITIKKEWLDKLEEEARLMNRDFYFLPFTFKGQNTDYVVMTYDRMLAYIQTIQILNQNLRHLQDQLNAAQAD</sequence>
<evidence type="ECO:0000313" key="3">
    <source>
        <dbReference type="Proteomes" id="UP001221519"/>
    </source>
</evidence>
<keyword evidence="2" id="KW-0614">Plasmid</keyword>
<evidence type="ECO:0000313" key="2">
    <source>
        <dbReference type="EMBL" id="WDI05221.1"/>
    </source>
</evidence>
<dbReference type="Proteomes" id="UP001221519">
    <property type="component" value="Plasmid unnamed1"/>
</dbReference>
<reference evidence="2 3" key="1">
    <citation type="submission" date="2023-02" db="EMBL/GenBank/DDBJ databases">
        <title>Pathogen: clinical or host-associated sample.</title>
        <authorList>
            <person name="Hergert J."/>
            <person name="Casey R."/>
            <person name="Wagner J."/>
            <person name="Young E.L."/>
            <person name="Oakeson K.F."/>
        </authorList>
    </citation>
    <scope>NUCLEOTIDE SEQUENCE [LARGE SCALE GENOMIC DNA]</scope>
    <source>
        <strain evidence="2 3">2022CK-00829</strain>
        <plasmid evidence="2 3">unnamed1</plasmid>
    </source>
</reference>
<dbReference type="EMBL" id="CP118109">
    <property type="protein sequence ID" value="WDI05221.1"/>
    <property type="molecule type" value="Genomic_DNA"/>
</dbReference>
<proteinExistence type="predicted"/>
<organism evidence="2 3">
    <name type="scientific">Paenibacillus urinalis</name>
    <dbReference type="NCBI Taxonomy" id="521520"/>
    <lineage>
        <taxon>Bacteria</taxon>
        <taxon>Bacillati</taxon>
        <taxon>Bacillota</taxon>
        <taxon>Bacilli</taxon>
        <taxon>Bacillales</taxon>
        <taxon>Paenibacillaceae</taxon>
        <taxon>Paenibacillus</taxon>
    </lineage>
</organism>
<feature type="coiled-coil region" evidence="1">
    <location>
        <begin position="156"/>
        <end position="183"/>
    </location>
</feature>
<evidence type="ECO:0000256" key="1">
    <source>
        <dbReference type="SAM" id="Coils"/>
    </source>
</evidence>
<protein>
    <submittedName>
        <fullName evidence="2">Uncharacterized protein</fullName>
    </submittedName>
</protein>
<keyword evidence="1" id="KW-0175">Coiled coil</keyword>
<accession>A0ABY7XHD5</accession>
<name>A0ABY7XHD5_9BACL</name>
<geneLocation type="plasmid" evidence="2 3">
    <name>unnamed1</name>
</geneLocation>
<gene>
    <name evidence="2" type="ORF">PUW25_25775</name>
</gene>
<dbReference type="RefSeq" id="WP_047913012.1">
    <property type="nucleotide sequence ID" value="NZ_CP118109.1"/>
</dbReference>
<keyword evidence="3" id="KW-1185">Reference proteome</keyword>